<gene>
    <name evidence="2" type="primary">depdc4</name>
</gene>
<dbReference type="CTD" id="120863"/>
<dbReference type="AlphaFoldDB" id="A0A8C9QWA6"/>
<keyword evidence="3" id="KW-1185">Reference proteome</keyword>
<dbReference type="GeneID" id="108931503"/>
<dbReference type="SMART" id="SM00049">
    <property type="entry name" value="DEP"/>
    <property type="match status" value="1"/>
</dbReference>
<dbReference type="GeneTree" id="ENSGT00950000182976"/>
<dbReference type="Gene3D" id="1.10.10.10">
    <property type="entry name" value="Winged helix-like DNA-binding domain superfamily/Winged helix DNA-binding domain"/>
    <property type="match status" value="1"/>
</dbReference>
<organism evidence="2 3">
    <name type="scientific">Scleropages formosus</name>
    <name type="common">Asian bonytongue</name>
    <name type="synonym">Osteoglossum formosum</name>
    <dbReference type="NCBI Taxonomy" id="113540"/>
    <lineage>
        <taxon>Eukaryota</taxon>
        <taxon>Metazoa</taxon>
        <taxon>Chordata</taxon>
        <taxon>Craniata</taxon>
        <taxon>Vertebrata</taxon>
        <taxon>Euteleostomi</taxon>
        <taxon>Actinopterygii</taxon>
        <taxon>Neopterygii</taxon>
        <taxon>Teleostei</taxon>
        <taxon>Osteoglossocephala</taxon>
        <taxon>Osteoglossomorpha</taxon>
        <taxon>Osteoglossiformes</taxon>
        <taxon>Osteoglossidae</taxon>
        <taxon>Scleropages</taxon>
    </lineage>
</organism>
<dbReference type="PANTHER" id="PTHR16206">
    <property type="entry name" value="DEP DOMAIN-CONTAINING"/>
    <property type="match status" value="1"/>
</dbReference>
<dbReference type="Proteomes" id="UP000694397">
    <property type="component" value="Chromosome 2"/>
</dbReference>
<dbReference type="KEGG" id="sfm:108931503"/>
<reference evidence="2" key="2">
    <citation type="submission" date="2025-08" db="UniProtKB">
        <authorList>
            <consortium name="Ensembl"/>
        </authorList>
    </citation>
    <scope>IDENTIFICATION</scope>
</reference>
<dbReference type="PROSITE" id="PS50186">
    <property type="entry name" value="DEP"/>
    <property type="match status" value="1"/>
</dbReference>
<dbReference type="InterPro" id="IPR036390">
    <property type="entry name" value="WH_DNA-bd_sf"/>
</dbReference>
<dbReference type="RefSeq" id="XP_018602787.2">
    <property type="nucleotide sequence ID" value="XM_018747271.2"/>
</dbReference>
<proteinExistence type="predicted"/>
<dbReference type="InterPro" id="IPR000591">
    <property type="entry name" value="DEP_dom"/>
</dbReference>
<dbReference type="PANTHER" id="PTHR16206:SF10">
    <property type="entry name" value="DEP DOMAIN-CONTAINING PROTEIN 4"/>
    <property type="match status" value="1"/>
</dbReference>
<dbReference type="CDD" id="cd04446">
    <property type="entry name" value="DEP_DEPDC4"/>
    <property type="match status" value="1"/>
</dbReference>
<reference evidence="2" key="3">
    <citation type="submission" date="2025-09" db="UniProtKB">
        <authorList>
            <consortium name="Ensembl"/>
        </authorList>
    </citation>
    <scope>IDENTIFICATION</scope>
</reference>
<evidence type="ECO:0000313" key="2">
    <source>
        <dbReference type="Ensembl" id="ENSSFOP00015001336.2"/>
    </source>
</evidence>
<dbReference type="Pfam" id="PF00610">
    <property type="entry name" value="DEP"/>
    <property type="match status" value="1"/>
</dbReference>
<sequence length="539" mass="61682">MAVDLTPRFRRLNSQTRSFRESSQTGFSGPFYATQLWKNIIHALQTQVDVRRRRQHLRVHDNCFTGSDAVDAVLSHLMQNVYFSSSEISRLKATRLCQALMEAKVFEPVGTRLFRREKDITFEDSSCSLYRFLDCAAMPGSERKYSEVENEIPDSREKIKNKRHHPRIFSNPLALEASERRVERLLRTLNLRPTMPSSQHAAPPAGILPKKVVEGVWKQHTLLQLLQIVELPVLDSILTSPGKPEPQRGVPLSNHEDLVISNTFVDREVIQSLNLPQLDSWLTAATTCLEHFPDQLIVVAGEHLLQQGGVVVDGDEELSATKRLLFDIIAKYYGAQERRPLIIGRYLDIHMGILELLVEGKQEPALTASQLCLRLMEPSDRDELRRLLAFMAVAAHPEACRLHKQLDNRTLVSRTFLKAILDSKGLNRTQNEQLVLFLVDNHAQLFKTPALLIKAVSKTLQTLQQGRDLDAVPMFTFCQRVTVRQYEDQRDKATLESLRQLICDISLNTTLPIKEKRRLVKDFQKHHPVVFLQHFSNTF</sequence>
<name>A0A8C9QWA6_SCLFO</name>
<reference evidence="2 3" key="1">
    <citation type="submission" date="2019-04" db="EMBL/GenBank/DDBJ databases">
        <authorList>
            <consortium name="Wellcome Sanger Institute Data Sharing"/>
        </authorList>
    </citation>
    <scope>NUCLEOTIDE SEQUENCE [LARGE SCALE GENOMIC DNA]</scope>
</reference>
<dbReference type="SUPFAM" id="SSF46785">
    <property type="entry name" value="Winged helix' DNA-binding domain"/>
    <property type="match status" value="1"/>
</dbReference>
<protein>
    <recommendedName>
        <fullName evidence="1">DEP domain-containing protein</fullName>
    </recommendedName>
</protein>
<evidence type="ECO:0000259" key="1">
    <source>
        <dbReference type="PROSITE" id="PS50186"/>
    </source>
</evidence>
<dbReference type="CDD" id="cd04405">
    <property type="entry name" value="RhoGAP_BRCC3-like"/>
    <property type="match status" value="1"/>
</dbReference>
<accession>A0A8C9QWA6</accession>
<evidence type="ECO:0000313" key="3">
    <source>
        <dbReference type="Proteomes" id="UP000694397"/>
    </source>
</evidence>
<dbReference type="OrthoDB" id="276323at2759"/>
<dbReference type="GO" id="GO:0035556">
    <property type="term" value="P:intracellular signal transduction"/>
    <property type="evidence" value="ECO:0007669"/>
    <property type="project" value="InterPro"/>
</dbReference>
<dbReference type="InterPro" id="IPR036388">
    <property type="entry name" value="WH-like_DNA-bd_sf"/>
</dbReference>
<feature type="domain" description="DEP" evidence="1">
    <location>
        <begin position="44"/>
        <end position="134"/>
    </location>
</feature>
<dbReference type="Ensembl" id="ENSSFOT00015001369.2">
    <property type="protein sequence ID" value="ENSSFOP00015001336.2"/>
    <property type="gene ID" value="ENSSFOG00015000921.2"/>
</dbReference>